<gene>
    <name evidence="6 8" type="primary">moaC</name>
    <name evidence="8" type="ORF">LKD23_08210</name>
</gene>
<comment type="subunit">
    <text evidence="6">Homohexamer; trimer of dimers.</text>
</comment>
<organism evidence="8 9">
    <name type="scientific">Faecalibacterium butyricigenerans</name>
    <dbReference type="NCBI Taxonomy" id="1851427"/>
    <lineage>
        <taxon>Bacteria</taxon>
        <taxon>Bacillati</taxon>
        <taxon>Bacillota</taxon>
        <taxon>Clostridia</taxon>
        <taxon>Eubacteriales</taxon>
        <taxon>Oscillospiraceae</taxon>
        <taxon>Faecalibacterium</taxon>
    </lineage>
</organism>
<evidence type="ECO:0000313" key="9">
    <source>
        <dbReference type="Proteomes" id="UP001430637"/>
    </source>
</evidence>
<feature type="active site" evidence="6">
    <location>
        <position position="130"/>
    </location>
</feature>
<protein>
    <recommendedName>
        <fullName evidence="3 6">Cyclic pyranopterin monophosphate synthase</fullName>
        <ecNumber evidence="3 6">4.6.1.17</ecNumber>
    </recommendedName>
    <alternativeName>
        <fullName evidence="6">Molybdenum cofactor biosynthesis protein C</fullName>
    </alternativeName>
</protein>
<dbReference type="RefSeq" id="WP_227621221.1">
    <property type="nucleotide sequence ID" value="NZ_JAJEQL010000018.1"/>
</dbReference>
<dbReference type="SUPFAM" id="SSF55040">
    <property type="entry name" value="Molybdenum cofactor biosynthesis protein C, MoaC"/>
    <property type="match status" value="1"/>
</dbReference>
<name>A0ABS8F919_9FIRM</name>
<dbReference type="Pfam" id="PF01967">
    <property type="entry name" value="MoaC"/>
    <property type="match status" value="1"/>
</dbReference>
<dbReference type="InterPro" id="IPR047594">
    <property type="entry name" value="MoaC_bact/euk"/>
</dbReference>
<dbReference type="HAMAP" id="MF_01224_B">
    <property type="entry name" value="MoaC_B"/>
    <property type="match status" value="1"/>
</dbReference>
<dbReference type="GO" id="GO:0061799">
    <property type="term" value="F:cyclic pyranopterin monophosphate synthase activity"/>
    <property type="evidence" value="ECO:0007669"/>
    <property type="project" value="UniProtKB-EC"/>
</dbReference>
<accession>A0ABS8F919</accession>
<evidence type="ECO:0000256" key="2">
    <source>
        <dbReference type="ARBA" id="ARBA00005046"/>
    </source>
</evidence>
<evidence type="ECO:0000256" key="5">
    <source>
        <dbReference type="ARBA" id="ARBA00023239"/>
    </source>
</evidence>
<evidence type="ECO:0000313" key="8">
    <source>
        <dbReference type="EMBL" id="MCC2199734.1"/>
    </source>
</evidence>
<evidence type="ECO:0000256" key="6">
    <source>
        <dbReference type="HAMAP-Rule" id="MF_01224"/>
    </source>
</evidence>
<evidence type="ECO:0000256" key="3">
    <source>
        <dbReference type="ARBA" id="ARBA00012575"/>
    </source>
</evidence>
<comment type="pathway">
    <text evidence="2 6">Cofactor biosynthesis; molybdopterin biosynthesis.</text>
</comment>
<dbReference type="PANTHER" id="PTHR22960">
    <property type="entry name" value="MOLYBDOPTERIN COFACTOR SYNTHESIS PROTEIN A"/>
    <property type="match status" value="1"/>
</dbReference>
<dbReference type="InterPro" id="IPR023045">
    <property type="entry name" value="MoaC"/>
</dbReference>
<dbReference type="Gene3D" id="3.30.70.640">
    <property type="entry name" value="Molybdopterin cofactor biosynthesis C (MoaC) domain"/>
    <property type="match status" value="1"/>
</dbReference>
<dbReference type="NCBIfam" id="NF006870">
    <property type="entry name" value="PRK09364.1"/>
    <property type="match status" value="1"/>
</dbReference>
<dbReference type="InterPro" id="IPR050105">
    <property type="entry name" value="MoCo_biosynth_MoaA/MoaC"/>
</dbReference>
<comment type="function">
    <text evidence="6">Catalyzes the conversion of (8S)-3',8-cyclo-7,8-dihydroguanosine 5'-triphosphate to cyclic pyranopterin monophosphate (cPMP).</text>
</comment>
<keyword evidence="9" id="KW-1185">Reference proteome</keyword>
<evidence type="ECO:0000259" key="7">
    <source>
        <dbReference type="Pfam" id="PF01967"/>
    </source>
</evidence>
<dbReference type="EMBL" id="JAJEQL010000018">
    <property type="protein sequence ID" value="MCC2199734.1"/>
    <property type="molecule type" value="Genomic_DNA"/>
</dbReference>
<feature type="binding site" evidence="6">
    <location>
        <begin position="115"/>
        <end position="116"/>
    </location>
    <ligand>
        <name>substrate</name>
    </ligand>
</feature>
<dbReference type="CDD" id="cd01420">
    <property type="entry name" value="MoaC_PE"/>
    <property type="match status" value="1"/>
</dbReference>
<dbReference type="Proteomes" id="UP001430637">
    <property type="component" value="Unassembled WGS sequence"/>
</dbReference>
<evidence type="ECO:0000256" key="1">
    <source>
        <dbReference type="ARBA" id="ARBA00001637"/>
    </source>
</evidence>
<dbReference type="EC" id="4.6.1.17" evidence="3 6"/>
<comment type="similarity">
    <text evidence="6">Belongs to the MoaC family.</text>
</comment>
<sequence>MTETNLTHFDASGNAVMVDVSEKAVTFREAVAHGIITMNAEAFAAVESGTVKKGDVLGVARIAGIMATKRTSELIPLCHPLPLTKVSVDFRLLPQRRAVEALCTVKTAGVTGVEMEALTGVSTALLTIYDMCKAVDKGMELGEIHLVEKTGGKSGHYVRAEGGYV</sequence>
<proteinExistence type="inferred from homology"/>
<dbReference type="InterPro" id="IPR002820">
    <property type="entry name" value="Mopterin_CF_biosynth-C_dom"/>
</dbReference>
<reference evidence="8" key="1">
    <citation type="submission" date="2021-10" db="EMBL/GenBank/DDBJ databases">
        <title>Anaerobic single-cell dispensing facilitates the cultivation of human gut bacteria.</title>
        <authorList>
            <person name="Afrizal A."/>
        </authorList>
    </citation>
    <scope>NUCLEOTIDE SEQUENCE</scope>
    <source>
        <strain evidence="8">CLA-AA-H233</strain>
    </source>
</reference>
<dbReference type="NCBIfam" id="TIGR00581">
    <property type="entry name" value="moaC"/>
    <property type="match status" value="1"/>
</dbReference>
<dbReference type="InterPro" id="IPR036522">
    <property type="entry name" value="MoaC_sf"/>
</dbReference>
<feature type="binding site" evidence="6">
    <location>
        <begin position="77"/>
        <end position="79"/>
    </location>
    <ligand>
        <name>substrate</name>
    </ligand>
</feature>
<feature type="domain" description="Molybdopterin cofactor biosynthesis C (MoaC)" evidence="7">
    <location>
        <begin position="17"/>
        <end position="152"/>
    </location>
</feature>
<evidence type="ECO:0000256" key="4">
    <source>
        <dbReference type="ARBA" id="ARBA00023150"/>
    </source>
</evidence>
<comment type="catalytic activity">
    <reaction evidence="1 6">
        <text>(8S)-3',8-cyclo-7,8-dihydroguanosine 5'-triphosphate = cyclic pyranopterin phosphate + diphosphate</text>
        <dbReference type="Rhea" id="RHEA:49580"/>
        <dbReference type="ChEBI" id="CHEBI:33019"/>
        <dbReference type="ChEBI" id="CHEBI:59648"/>
        <dbReference type="ChEBI" id="CHEBI:131766"/>
        <dbReference type="EC" id="4.6.1.17"/>
    </reaction>
</comment>
<comment type="caution">
    <text evidence="8">The sequence shown here is derived from an EMBL/GenBank/DDBJ whole genome shotgun (WGS) entry which is preliminary data.</text>
</comment>
<keyword evidence="4 6" id="KW-0501">Molybdenum cofactor biosynthesis</keyword>
<keyword evidence="5 6" id="KW-0456">Lyase</keyword>